<evidence type="ECO:0000256" key="8">
    <source>
        <dbReference type="ARBA" id="ARBA00023080"/>
    </source>
</evidence>
<dbReference type="Pfam" id="PF05822">
    <property type="entry name" value="UMPH-1"/>
    <property type="match status" value="1"/>
</dbReference>
<gene>
    <name evidence="10" type="ORF">GWI33_007320</name>
</gene>
<name>A0A834IDR2_RHYFE</name>
<dbReference type="InterPro" id="IPR036412">
    <property type="entry name" value="HAD-like_sf"/>
</dbReference>
<accession>A0A834IDR2</accession>
<keyword evidence="11" id="KW-1185">Reference proteome</keyword>
<keyword evidence="5 9" id="KW-0547">Nucleotide-binding</keyword>
<evidence type="ECO:0000256" key="6">
    <source>
        <dbReference type="ARBA" id="ARBA00022801"/>
    </source>
</evidence>
<keyword evidence="8 9" id="KW-0546">Nucleotide metabolism</keyword>
<dbReference type="InterPro" id="IPR023214">
    <property type="entry name" value="HAD_sf"/>
</dbReference>
<comment type="catalytic activity">
    <reaction evidence="1 9">
        <text>a ribonucleoside 5'-phosphate + H2O = a ribonucleoside + phosphate</text>
        <dbReference type="Rhea" id="RHEA:12484"/>
        <dbReference type="ChEBI" id="CHEBI:15377"/>
        <dbReference type="ChEBI" id="CHEBI:18254"/>
        <dbReference type="ChEBI" id="CHEBI:43474"/>
        <dbReference type="ChEBI" id="CHEBI:58043"/>
        <dbReference type="EC" id="3.1.3.5"/>
    </reaction>
</comment>
<keyword evidence="4" id="KW-0479">Metal-binding</keyword>
<keyword evidence="7" id="KW-0460">Magnesium</keyword>
<evidence type="ECO:0000313" key="11">
    <source>
        <dbReference type="Proteomes" id="UP000625711"/>
    </source>
</evidence>
<evidence type="ECO:0000256" key="5">
    <source>
        <dbReference type="ARBA" id="ARBA00022741"/>
    </source>
</evidence>
<dbReference type="Gene3D" id="3.40.50.1000">
    <property type="entry name" value="HAD superfamily/HAD-like"/>
    <property type="match status" value="1"/>
</dbReference>
<dbReference type="GO" id="GO:0009117">
    <property type="term" value="P:nucleotide metabolic process"/>
    <property type="evidence" value="ECO:0007669"/>
    <property type="project" value="UniProtKB-KW"/>
</dbReference>
<evidence type="ECO:0000256" key="9">
    <source>
        <dbReference type="RuleBase" id="RU361276"/>
    </source>
</evidence>
<dbReference type="SFLD" id="SFLDS00003">
    <property type="entry name" value="Haloacid_Dehalogenase"/>
    <property type="match status" value="1"/>
</dbReference>
<organism evidence="10 11">
    <name type="scientific">Rhynchophorus ferrugineus</name>
    <name type="common">Red palm weevil</name>
    <name type="synonym">Curculio ferrugineus</name>
    <dbReference type="NCBI Taxonomy" id="354439"/>
    <lineage>
        <taxon>Eukaryota</taxon>
        <taxon>Metazoa</taxon>
        <taxon>Ecdysozoa</taxon>
        <taxon>Arthropoda</taxon>
        <taxon>Hexapoda</taxon>
        <taxon>Insecta</taxon>
        <taxon>Pterygota</taxon>
        <taxon>Neoptera</taxon>
        <taxon>Endopterygota</taxon>
        <taxon>Coleoptera</taxon>
        <taxon>Polyphaga</taxon>
        <taxon>Cucujiformia</taxon>
        <taxon>Curculionidae</taxon>
        <taxon>Dryophthorinae</taxon>
        <taxon>Rhynchophorus</taxon>
    </lineage>
</organism>
<dbReference type="AlphaFoldDB" id="A0A834IDR2"/>
<evidence type="ECO:0000256" key="1">
    <source>
        <dbReference type="ARBA" id="ARBA00000815"/>
    </source>
</evidence>
<dbReference type="GO" id="GO:0000166">
    <property type="term" value="F:nucleotide binding"/>
    <property type="evidence" value="ECO:0007669"/>
    <property type="project" value="UniProtKB-KW"/>
</dbReference>
<dbReference type="PANTHER" id="PTHR13045:SF0">
    <property type="entry name" value="7-METHYLGUANOSINE PHOSPHATE-SPECIFIC 5'-NUCLEOTIDASE"/>
    <property type="match status" value="1"/>
</dbReference>
<keyword evidence="9" id="KW-0963">Cytoplasm</keyword>
<evidence type="ECO:0000256" key="2">
    <source>
        <dbReference type="ARBA" id="ARBA00008389"/>
    </source>
</evidence>
<sequence length="300" mass="34369">MNLIQEISALTKDHVKIKNPDRLNEILNDMIKGGVDQLQVVSDFDRTITKQHENGVPHLSSFAIFSRIPSSLRNEAYQNTVSALRKKYYPIEIDPHIPQVEKIKHMEEWWSLSEKAIRGLKISPEEIENVCKSLKPTLREKTLEFFKDLADENVPVIVFSAGCGDIVLTILKQFDVYLPNVKIISNFLKYDDDGVIEGFKDTIIHVFNKNEFAIKNTDFYHVLEKRTNVMVLGDSLGDATMAEGMDHMKNALKIGFLYDHIEEYLPSYLNTFDIVLIDDQTMEVPKAIFDYIKTAKANAN</sequence>
<evidence type="ECO:0000256" key="4">
    <source>
        <dbReference type="ARBA" id="ARBA00022723"/>
    </source>
</evidence>
<comment type="subcellular location">
    <subcellularLocation>
        <location evidence="9">Cytoplasm</location>
    </subcellularLocation>
</comment>
<dbReference type="FunFam" id="3.40.50.1000:FF:000032">
    <property type="entry name" value="Cytosolic 5-nucleotidase 3-like"/>
    <property type="match status" value="1"/>
</dbReference>
<evidence type="ECO:0000256" key="7">
    <source>
        <dbReference type="ARBA" id="ARBA00022842"/>
    </source>
</evidence>
<comment type="similarity">
    <text evidence="2 9">Belongs to the pyrimidine 5'-nucleotidase family.</text>
</comment>
<protein>
    <recommendedName>
        <fullName evidence="3 9">5'-nucleotidase</fullName>
        <ecNumber evidence="3 9">3.1.3.5</ecNumber>
    </recommendedName>
</protein>
<keyword evidence="6 9" id="KW-0378">Hydrolase</keyword>
<dbReference type="GO" id="GO:0008253">
    <property type="term" value="F:5'-nucleotidase activity"/>
    <property type="evidence" value="ECO:0007669"/>
    <property type="project" value="UniProtKB-EC"/>
</dbReference>
<proteinExistence type="inferred from homology"/>
<evidence type="ECO:0000313" key="10">
    <source>
        <dbReference type="EMBL" id="KAF7279377.1"/>
    </source>
</evidence>
<evidence type="ECO:0000256" key="3">
    <source>
        <dbReference type="ARBA" id="ARBA00012643"/>
    </source>
</evidence>
<dbReference type="GO" id="GO:0000287">
    <property type="term" value="F:magnesium ion binding"/>
    <property type="evidence" value="ECO:0007669"/>
    <property type="project" value="InterPro"/>
</dbReference>
<dbReference type="PANTHER" id="PTHR13045">
    <property type="entry name" value="5'-NUCLEOTIDASE"/>
    <property type="match status" value="1"/>
</dbReference>
<comment type="caution">
    <text evidence="10">The sequence shown here is derived from an EMBL/GenBank/DDBJ whole genome shotgun (WGS) entry which is preliminary data.</text>
</comment>
<dbReference type="InterPro" id="IPR006434">
    <property type="entry name" value="Pyrimidine_nucleotidase_eu"/>
</dbReference>
<dbReference type="OrthoDB" id="10014216at2759"/>
<dbReference type="FunFam" id="1.10.150.340:FF:000001">
    <property type="entry name" value="Cytosolic 5-nucleotidase 3-like"/>
    <property type="match status" value="1"/>
</dbReference>
<dbReference type="GO" id="GO:0005737">
    <property type="term" value="C:cytoplasm"/>
    <property type="evidence" value="ECO:0007669"/>
    <property type="project" value="UniProtKB-SubCell"/>
</dbReference>
<dbReference type="EMBL" id="JAACXV010000365">
    <property type="protein sequence ID" value="KAF7279377.1"/>
    <property type="molecule type" value="Genomic_DNA"/>
</dbReference>
<reference evidence="10" key="1">
    <citation type="submission" date="2020-08" db="EMBL/GenBank/DDBJ databases">
        <title>Genome sequencing and assembly of the red palm weevil Rhynchophorus ferrugineus.</title>
        <authorList>
            <person name="Dias G.B."/>
            <person name="Bergman C.M."/>
            <person name="Manee M."/>
        </authorList>
    </citation>
    <scope>NUCLEOTIDE SEQUENCE</scope>
    <source>
        <strain evidence="10">AA-2017</strain>
        <tissue evidence="10">Whole larva</tissue>
    </source>
</reference>
<dbReference type="EC" id="3.1.3.5" evidence="3 9"/>
<dbReference type="Gene3D" id="1.10.150.340">
    <property type="entry name" value="Pyrimidine 5'-nucleotidase (UMPH-1), N-terminal domain"/>
    <property type="match status" value="1"/>
</dbReference>
<dbReference type="Proteomes" id="UP000625711">
    <property type="component" value="Unassembled WGS sequence"/>
</dbReference>
<dbReference type="SFLD" id="SFLDG01128">
    <property type="entry name" value="C1.4:_5'-Nucleotidase_Like"/>
    <property type="match status" value="1"/>
</dbReference>
<dbReference type="NCBIfam" id="TIGR01544">
    <property type="entry name" value="HAD-SF-IE"/>
    <property type="match status" value="1"/>
</dbReference>
<dbReference type="SUPFAM" id="SSF56784">
    <property type="entry name" value="HAD-like"/>
    <property type="match status" value="1"/>
</dbReference>